<protein>
    <submittedName>
        <fullName evidence="1">RCG59842</fullName>
    </submittedName>
</protein>
<gene>
    <name evidence="1" type="ORF">rCG_59842</name>
</gene>
<evidence type="ECO:0000313" key="1">
    <source>
        <dbReference type="EMBL" id="EDM15903.1"/>
    </source>
</evidence>
<organism evidence="1 2">
    <name type="scientific">Rattus norvegicus</name>
    <name type="common">Rat</name>
    <dbReference type="NCBI Taxonomy" id="10116"/>
    <lineage>
        <taxon>Eukaryota</taxon>
        <taxon>Metazoa</taxon>
        <taxon>Chordata</taxon>
        <taxon>Craniata</taxon>
        <taxon>Vertebrata</taxon>
        <taxon>Euteleostomi</taxon>
        <taxon>Mammalia</taxon>
        <taxon>Eutheria</taxon>
        <taxon>Euarchontoglires</taxon>
        <taxon>Glires</taxon>
        <taxon>Rodentia</taxon>
        <taxon>Myomorpha</taxon>
        <taxon>Muroidea</taxon>
        <taxon>Muridae</taxon>
        <taxon>Murinae</taxon>
        <taxon>Rattus</taxon>
    </lineage>
</organism>
<reference evidence="1 2" key="1">
    <citation type="submission" date="2005-09" db="EMBL/GenBank/DDBJ databases">
        <authorList>
            <person name="Mural R.J."/>
            <person name="Li P.W."/>
            <person name="Adams M.D."/>
            <person name="Amanatides P.G."/>
            <person name="Baden-Tillson H."/>
            <person name="Barnstead M."/>
            <person name="Chin S.H."/>
            <person name="Dew I."/>
            <person name="Evans C.A."/>
            <person name="Ferriera S."/>
            <person name="Flanigan M."/>
            <person name="Fosler C."/>
            <person name="Glodek A."/>
            <person name="Gu Z."/>
            <person name="Holt R.A."/>
            <person name="Jennings D."/>
            <person name="Kraft C.L."/>
            <person name="Lu F."/>
            <person name="Nguyen T."/>
            <person name="Nusskern D.R."/>
            <person name="Pfannkoch C.M."/>
            <person name="Sitter C."/>
            <person name="Sutton G.G."/>
            <person name="Venter J.C."/>
            <person name="Wang Z."/>
            <person name="Woodage T."/>
            <person name="Zheng X.H."/>
            <person name="Zhong F."/>
        </authorList>
    </citation>
    <scope>NUCLEOTIDE SEQUENCE [LARGE SCALE GENOMIC DNA]</scope>
    <source>
        <strain>BN</strain>
        <strain evidence="2">Sprague-Dawley</strain>
    </source>
</reference>
<sequence length="133" mass="15519">MQGLREYTVRRNSRAWAEEVQPWNFLPHSGVLHLFPSAKPLYQNKGHLGARVSPDRDHACLACEPGLLSNSWTQVRVSLGPAWTLKVELRRQKPRSICHGQPLFWNLLRDMQTLQRRWTPKELRPVDYLHMTG</sequence>
<evidence type="ECO:0000313" key="2">
    <source>
        <dbReference type="Proteomes" id="UP000234681"/>
    </source>
</evidence>
<proteinExistence type="predicted"/>
<accession>A6HSG8</accession>
<dbReference type="EMBL" id="CH473950">
    <property type="protein sequence ID" value="EDM15903.1"/>
    <property type="molecule type" value="Genomic_DNA"/>
</dbReference>
<dbReference type="AlphaFoldDB" id="A6HSG8"/>
<dbReference type="Proteomes" id="UP000234681">
    <property type="component" value="Chromosome 7"/>
</dbReference>
<name>A6HSG8_RAT</name>